<dbReference type="STRING" id="1110509.Mhar_1691"/>
<dbReference type="EMBL" id="CP003117">
    <property type="protein sequence ID" value="AET65049.1"/>
    <property type="molecule type" value="Genomic_DNA"/>
</dbReference>
<accession>G7WQ18</accession>
<dbReference type="AlphaFoldDB" id="G7WQ18"/>
<evidence type="ECO:0000313" key="1">
    <source>
        <dbReference type="EMBL" id="AET65049.1"/>
    </source>
</evidence>
<organism evidence="1 2">
    <name type="scientific">Methanothrix harundinacea (strain 6Ac)</name>
    <name type="common">Methanosaeta harundinacea</name>
    <dbReference type="NCBI Taxonomy" id="1110509"/>
    <lineage>
        <taxon>Archaea</taxon>
        <taxon>Methanobacteriati</taxon>
        <taxon>Methanobacteriota</taxon>
        <taxon>Stenosarchaea group</taxon>
        <taxon>Methanomicrobia</taxon>
        <taxon>Methanotrichales</taxon>
        <taxon>Methanotrichaceae</taxon>
        <taxon>Methanothrix</taxon>
    </lineage>
</organism>
<gene>
    <name evidence="1" type="ordered locus">Mhar_1691</name>
</gene>
<dbReference type="OrthoDB" id="147068at2157"/>
<reference evidence="1 2" key="1">
    <citation type="journal article" date="2012" name="PLoS ONE">
        <title>The genome characteristics and predicted function of methyl-group oxidation pathway in the obligate aceticlastic methanogens, Methanosaeta spp.</title>
        <authorList>
            <person name="Zhu J."/>
            <person name="Zheng H."/>
            <person name="Ai G."/>
            <person name="Zhang G."/>
            <person name="Liu D."/>
            <person name="Liu X."/>
            <person name="Dong X."/>
        </authorList>
    </citation>
    <scope>NUCLEOTIDE SEQUENCE [LARGE SCALE GENOMIC DNA]</scope>
    <source>
        <strain evidence="1 2">6Ac</strain>
    </source>
</reference>
<name>G7WQ18_METH6</name>
<protein>
    <submittedName>
        <fullName evidence="1">Uncharacterized protein</fullName>
    </submittedName>
</protein>
<dbReference type="KEGG" id="mhi:Mhar_1691"/>
<dbReference type="Proteomes" id="UP000005877">
    <property type="component" value="Chromosome"/>
</dbReference>
<evidence type="ECO:0000313" key="2">
    <source>
        <dbReference type="Proteomes" id="UP000005877"/>
    </source>
</evidence>
<dbReference type="PATRIC" id="fig|1110509.7.peg.1878"/>
<proteinExistence type="predicted"/>
<dbReference type="RefSeq" id="WP_014587230.1">
    <property type="nucleotide sequence ID" value="NC_017527.1"/>
</dbReference>
<dbReference type="GeneID" id="12510862"/>
<sequence>MRWQPPDPPKNKHGYPEDLIREEEEDETRGIMKLAESNLAELLNSEPDIYTLKDLKIDYKNMAASFRGGDAPILER</sequence>
<keyword evidence="2" id="KW-1185">Reference proteome</keyword>
<dbReference type="HOGENOM" id="CLU_2645884_0_0_2"/>